<feature type="compositionally biased region" description="Basic and acidic residues" evidence="2">
    <location>
        <begin position="40"/>
        <end position="62"/>
    </location>
</feature>
<proteinExistence type="inferred from homology"/>
<dbReference type="Proteomes" id="UP000501325">
    <property type="component" value="Chromosome"/>
</dbReference>
<protein>
    <submittedName>
        <fullName evidence="3">DUF1674 domain-containing protein</fullName>
    </submittedName>
</protein>
<reference evidence="3 4" key="1">
    <citation type="submission" date="2020-01" db="EMBL/GenBank/DDBJ databases">
        <authorList>
            <person name="Wang S."/>
        </authorList>
    </citation>
    <scope>NUCLEOTIDE SEQUENCE [LARGE SCALE GENOMIC DNA]</scope>
    <source>
        <strain evidence="3 4">D151-2-6</strain>
    </source>
</reference>
<evidence type="ECO:0000256" key="1">
    <source>
        <dbReference type="ARBA" id="ARBA00005701"/>
    </source>
</evidence>
<evidence type="ECO:0000256" key="2">
    <source>
        <dbReference type="SAM" id="MobiDB-lite"/>
    </source>
</evidence>
<gene>
    <name evidence="3" type="ORF">GYM46_07610</name>
</gene>
<dbReference type="AlphaFoldDB" id="A0AB37E6Y2"/>
<comment type="similarity">
    <text evidence="1">Belongs to the SDHAF4 family.</text>
</comment>
<name>A0AB37E6Y2_9CAUL</name>
<sequence length="95" mass="10315">MRRRPQGSRPVTEHPTPEGAAPSPDNENAPVFNAEIPHATPEKPLSDVARRALLEAADRRAAEQVAQTDPEHGGPSGPEPTRYGDWEKKGLAIDF</sequence>
<feature type="region of interest" description="Disordered" evidence="2">
    <location>
        <begin position="1"/>
        <end position="95"/>
    </location>
</feature>
<organism evidence="3 4">
    <name type="scientific">Brevundimonas mediterranea</name>
    <dbReference type="NCBI Taxonomy" id="74329"/>
    <lineage>
        <taxon>Bacteria</taxon>
        <taxon>Pseudomonadati</taxon>
        <taxon>Pseudomonadota</taxon>
        <taxon>Alphaproteobacteria</taxon>
        <taxon>Caulobacterales</taxon>
        <taxon>Caulobacteraceae</taxon>
        <taxon>Brevundimonas</taxon>
    </lineage>
</organism>
<dbReference type="InterPro" id="IPR012875">
    <property type="entry name" value="SDHF4"/>
</dbReference>
<evidence type="ECO:0000313" key="4">
    <source>
        <dbReference type="Proteomes" id="UP000501325"/>
    </source>
</evidence>
<dbReference type="Pfam" id="PF07896">
    <property type="entry name" value="DUF1674"/>
    <property type="match status" value="1"/>
</dbReference>
<dbReference type="EMBL" id="CP048751">
    <property type="protein sequence ID" value="QIH72824.1"/>
    <property type="molecule type" value="Genomic_DNA"/>
</dbReference>
<accession>A0AB37E6Y2</accession>
<evidence type="ECO:0000313" key="3">
    <source>
        <dbReference type="EMBL" id="QIH72824.1"/>
    </source>
</evidence>
<feature type="compositionally biased region" description="Basic and acidic residues" evidence="2">
    <location>
        <begin position="82"/>
        <end position="95"/>
    </location>
</feature>
<dbReference type="KEGG" id="bmed:GYM46_07610"/>